<dbReference type="InterPro" id="IPR011051">
    <property type="entry name" value="RmlC_Cupin_sf"/>
</dbReference>
<sequence length="156" mass="15836">MHHRVLRVLGVAAGAVGLVVSAGATTATTAGATPSSGVTATTIATADLPAGLLPFISGPGVATARRITIAPGGTTGWHFHDGRIVGIVESGTLTHPGSDCRPVTYRAGQVILEPEGSANTHRGQNLTKDPVVLDVVYLLPKGAPFFEDAPAPPCDR</sequence>
<organism evidence="3 4">
    <name type="scientific">Williamsia serinedens</name>
    <dbReference type="NCBI Taxonomy" id="391736"/>
    <lineage>
        <taxon>Bacteria</taxon>
        <taxon>Bacillati</taxon>
        <taxon>Actinomycetota</taxon>
        <taxon>Actinomycetes</taxon>
        <taxon>Mycobacteriales</taxon>
        <taxon>Nocardiaceae</taxon>
        <taxon>Williamsia</taxon>
    </lineage>
</organism>
<dbReference type="Gene3D" id="2.60.120.10">
    <property type="entry name" value="Jelly Rolls"/>
    <property type="match status" value="1"/>
</dbReference>
<protein>
    <submittedName>
        <fullName evidence="3">Cupin domain-containing protein</fullName>
    </submittedName>
</protein>
<dbReference type="InterPro" id="IPR013096">
    <property type="entry name" value="Cupin_2"/>
</dbReference>
<dbReference type="Proteomes" id="UP001205740">
    <property type="component" value="Unassembled WGS sequence"/>
</dbReference>
<gene>
    <name evidence="3" type="ORF">LX12_001442</name>
</gene>
<keyword evidence="4" id="KW-1185">Reference proteome</keyword>
<proteinExistence type="predicted"/>
<evidence type="ECO:0000259" key="2">
    <source>
        <dbReference type="Pfam" id="PF07883"/>
    </source>
</evidence>
<keyword evidence="1" id="KW-0732">Signal</keyword>
<evidence type="ECO:0000313" key="3">
    <source>
        <dbReference type="EMBL" id="MCP2160263.1"/>
    </source>
</evidence>
<feature type="signal peptide" evidence="1">
    <location>
        <begin position="1"/>
        <end position="32"/>
    </location>
</feature>
<feature type="chain" id="PRO_5046663234" evidence="1">
    <location>
        <begin position="33"/>
        <end position="156"/>
    </location>
</feature>
<dbReference type="InterPro" id="IPR014710">
    <property type="entry name" value="RmlC-like_jellyroll"/>
</dbReference>
<comment type="caution">
    <text evidence="3">The sequence shown here is derived from an EMBL/GenBank/DDBJ whole genome shotgun (WGS) entry which is preliminary data.</text>
</comment>
<accession>A0ABT1H142</accession>
<evidence type="ECO:0000313" key="4">
    <source>
        <dbReference type="Proteomes" id="UP001205740"/>
    </source>
</evidence>
<dbReference type="EMBL" id="JAMTCG010000002">
    <property type="protein sequence ID" value="MCP2160263.1"/>
    <property type="molecule type" value="Genomic_DNA"/>
</dbReference>
<dbReference type="SUPFAM" id="SSF51182">
    <property type="entry name" value="RmlC-like cupins"/>
    <property type="match status" value="1"/>
</dbReference>
<reference evidence="3 4" key="1">
    <citation type="submission" date="2022-06" db="EMBL/GenBank/DDBJ databases">
        <title>Genomic Encyclopedia of Archaeal and Bacterial Type Strains, Phase II (KMG-II): from individual species to whole genera.</title>
        <authorList>
            <person name="Goeker M."/>
        </authorList>
    </citation>
    <scope>NUCLEOTIDE SEQUENCE [LARGE SCALE GENOMIC DNA]</scope>
    <source>
        <strain evidence="3 4">DSM 45037</strain>
    </source>
</reference>
<name>A0ABT1H142_9NOCA</name>
<feature type="domain" description="Cupin type-2" evidence="2">
    <location>
        <begin position="66"/>
        <end position="135"/>
    </location>
</feature>
<dbReference type="Pfam" id="PF07883">
    <property type="entry name" value="Cupin_2"/>
    <property type="match status" value="1"/>
</dbReference>
<evidence type="ECO:0000256" key="1">
    <source>
        <dbReference type="SAM" id="SignalP"/>
    </source>
</evidence>